<reference evidence="1 2" key="1">
    <citation type="submission" date="2019-05" db="EMBL/GenBank/DDBJ databases">
        <title>Another draft genome of Portunus trituberculatus and its Hox gene families provides insights of decapod evolution.</title>
        <authorList>
            <person name="Jeong J.-H."/>
            <person name="Song I."/>
            <person name="Kim S."/>
            <person name="Choi T."/>
            <person name="Kim D."/>
            <person name="Ryu S."/>
            <person name="Kim W."/>
        </authorList>
    </citation>
    <scope>NUCLEOTIDE SEQUENCE [LARGE SCALE GENOMIC DNA]</scope>
    <source>
        <tissue evidence="1">Muscle</tissue>
    </source>
</reference>
<dbReference type="PANTHER" id="PTHR12811:SF0">
    <property type="entry name" value="VACUOLAR PROTEIN SORTING-ASSOCIATED PROTEIN 16 HOMOLOG"/>
    <property type="match status" value="1"/>
</dbReference>
<dbReference type="GO" id="GO:0005768">
    <property type="term" value="C:endosome"/>
    <property type="evidence" value="ECO:0007669"/>
    <property type="project" value="TreeGrafter"/>
</dbReference>
<keyword evidence="2" id="KW-1185">Reference proteome</keyword>
<evidence type="ECO:0000313" key="1">
    <source>
        <dbReference type="EMBL" id="MPC80800.1"/>
    </source>
</evidence>
<proteinExistence type="predicted"/>
<dbReference type="EMBL" id="VSRR010055040">
    <property type="protein sequence ID" value="MPC80800.1"/>
    <property type="molecule type" value="Genomic_DNA"/>
</dbReference>
<sequence>MFLRSFILYSLIPEEHFILCQDNAYVGKIVLCSPNIVHFVTLPQAALFGKSFIPEMNPEPCKKTIFTLRVLNAVRDYRVGLPLTWSQMEHLTLPVLLDRLVHRRFFPLALEIANFLKIPETDGTSRILAHWACFKVGEQKQFESRV</sequence>
<dbReference type="GO" id="GO:0016197">
    <property type="term" value="P:endosomal transport"/>
    <property type="evidence" value="ECO:0007669"/>
    <property type="project" value="TreeGrafter"/>
</dbReference>
<accession>A0A5B7I8F9</accession>
<gene>
    <name evidence="1" type="primary">VPS16_2</name>
    <name evidence="1" type="ORF">E2C01_075393</name>
</gene>
<evidence type="ECO:0000313" key="2">
    <source>
        <dbReference type="Proteomes" id="UP000324222"/>
    </source>
</evidence>
<dbReference type="AlphaFoldDB" id="A0A5B7I8F9"/>
<organism evidence="1 2">
    <name type="scientific">Portunus trituberculatus</name>
    <name type="common">Swimming crab</name>
    <name type="synonym">Neptunus trituberculatus</name>
    <dbReference type="NCBI Taxonomy" id="210409"/>
    <lineage>
        <taxon>Eukaryota</taxon>
        <taxon>Metazoa</taxon>
        <taxon>Ecdysozoa</taxon>
        <taxon>Arthropoda</taxon>
        <taxon>Crustacea</taxon>
        <taxon>Multicrustacea</taxon>
        <taxon>Malacostraca</taxon>
        <taxon>Eumalacostraca</taxon>
        <taxon>Eucarida</taxon>
        <taxon>Decapoda</taxon>
        <taxon>Pleocyemata</taxon>
        <taxon>Brachyura</taxon>
        <taxon>Eubrachyura</taxon>
        <taxon>Portunoidea</taxon>
        <taxon>Portunidae</taxon>
        <taxon>Portuninae</taxon>
        <taxon>Portunus</taxon>
    </lineage>
</organism>
<dbReference type="GO" id="GO:0006886">
    <property type="term" value="P:intracellular protein transport"/>
    <property type="evidence" value="ECO:0007669"/>
    <property type="project" value="InterPro"/>
</dbReference>
<name>A0A5B7I8F9_PORTR</name>
<dbReference type="GO" id="GO:0042144">
    <property type="term" value="P:vacuole fusion, non-autophagic"/>
    <property type="evidence" value="ECO:0007669"/>
    <property type="project" value="TreeGrafter"/>
</dbReference>
<dbReference type="Proteomes" id="UP000324222">
    <property type="component" value="Unassembled WGS sequence"/>
</dbReference>
<dbReference type="PANTHER" id="PTHR12811">
    <property type="entry name" value="VACUOLAR PROTEIN SORTING VPS16"/>
    <property type="match status" value="1"/>
</dbReference>
<dbReference type="GO" id="GO:0003779">
    <property type="term" value="F:actin binding"/>
    <property type="evidence" value="ECO:0007669"/>
    <property type="project" value="TreeGrafter"/>
</dbReference>
<dbReference type="OrthoDB" id="1792at2759"/>
<dbReference type="GO" id="GO:0030897">
    <property type="term" value="C:HOPS complex"/>
    <property type="evidence" value="ECO:0007669"/>
    <property type="project" value="TreeGrafter"/>
</dbReference>
<dbReference type="GO" id="GO:0005765">
    <property type="term" value="C:lysosomal membrane"/>
    <property type="evidence" value="ECO:0007669"/>
    <property type="project" value="TreeGrafter"/>
</dbReference>
<protein>
    <submittedName>
        <fullName evidence="1">Vacuolar protein sorting-associated protein 16</fullName>
    </submittedName>
</protein>
<comment type="caution">
    <text evidence="1">The sequence shown here is derived from an EMBL/GenBank/DDBJ whole genome shotgun (WGS) entry which is preliminary data.</text>
</comment>
<dbReference type="InterPro" id="IPR016534">
    <property type="entry name" value="VPS16"/>
</dbReference>